<keyword evidence="5" id="KW-0418">Kinase</keyword>
<dbReference type="EMBL" id="OZ019902">
    <property type="protein sequence ID" value="CAK9194855.1"/>
    <property type="molecule type" value="Genomic_DNA"/>
</dbReference>
<gene>
    <name evidence="10" type="ORF">CSSPTR1EN2_LOCUS2734</name>
</gene>
<evidence type="ECO:0000313" key="11">
    <source>
        <dbReference type="Proteomes" id="UP001497512"/>
    </source>
</evidence>
<evidence type="ECO:0000256" key="1">
    <source>
        <dbReference type="ARBA" id="ARBA00012513"/>
    </source>
</evidence>
<keyword evidence="3" id="KW-0808">Transferase</keyword>
<sequence>MVNDSAVVSSAVVDVLLLQRGDRVSHVGGEEAKVTDINGGVETGAEMRVKEIEHMRGGSVGKERDRESEKEPGEISDESGGCLFMESEQEKEVGSEDEMESPVVKKRKYSPKHSSSKAVDDGDTLYGPEVPAAVAVTAAAAEMEDSWEERGDAELQEMETVSLEGKKSSRSKKSSRKSSQRRRKDSHEDDSHKRSRRSRSKDRVKRSRSRDKSKRSRSRGRSKRSRSRERSKRSSSRERSKRSRSRESLVVKQHSTRADSRDRKRRSRSRESLRERKGDDRIDVKRRSKSRESPLEQTPKEDIKVERRSRRSRSTESLRDLKGNGREDSRHARTQTRERSRERSHRNNERAHGRVGSVERRRRSRSNESMRNSKGKDSLERKHGSPSKERVRERVREKEREGDNSAPSKEQVRDRVREKEREGDDGGHDSKRYGSRTDDLPTLSRRSDRHEQEFSGHGGGWPRERSHKEAGDRIRADSISMDRRPRSHSRESVREWEHRDGGSKQRQSADEVYERSSTRYSGHGKEIHDRGYNYAHDARNGSHQAGGRDSSYGGAHKDRNRDKSYGQDQKHHSRDETKQNLDKKAREEENEEEYKERIESQLAAQEEDDVERIKEESRRRRQAILEKYKQQQQQKLNAEPLTDMFTGLGAENSSKQQPEGKGQFVATIDVANPVKQTNDDAVSLDNEHQQNGNAAVQALPKTGLVEGSPKSERSADMFCDDIFGDSPAFGQRMGKGDGMVIDTSGLTDNWDDAEGRYSFRIGEILDSRYEILSSHGSGVFSTVVRARDRRAGRGDPEEVAIKIIRNNETMYRTGQQESVILRKLSGADPESRRHCVRLFSSFEYRNHLCLVFESLHMNLREVLKKFGRNIGISLTAVRAYAKQLFIALKHLRNCGVLHCDIKPDNMLVNDAKNVLKLCDFGSAMFAGENEITPYLVSRFYRAPEIILGLPYDHALDMWSVGCCLYELYSGKMLFPGHTNNDMLRLHMELKGPFSKKMLKKAAFADQHFDQDYNFCAVEEDLVTKKMVKRIMVNVKPKDMGVLVASSGTVDEDPKTVAHFKDLLEKIFILDPDKRMTVSQALNHPFISGK</sequence>
<evidence type="ECO:0000256" key="8">
    <source>
        <dbReference type="SAM" id="MobiDB-lite"/>
    </source>
</evidence>
<dbReference type="PROSITE" id="PS00108">
    <property type="entry name" value="PROTEIN_KINASE_ST"/>
    <property type="match status" value="1"/>
</dbReference>
<dbReference type="Gene3D" id="3.30.200.20">
    <property type="entry name" value="Phosphorylase Kinase, domain 1"/>
    <property type="match status" value="1"/>
</dbReference>
<evidence type="ECO:0000256" key="3">
    <source>
        <dbReference type="ARBA" id="ARBA00022679"/>
    </source>
</evidence>
<dbReference type="InterPro" id="IPR000719">
    <property type="entry name" value="Prot_kinase_dom"/>
</dbReference>
<feature type="compositionally biased region" description="Basic and acidic residues" evidence="8">
    <location>
        <begin position="462"/>
        <end position="540"/>
    </location>
</feature>
<evidence type="ECO:0000256" key="7">
    <source>
        <dbReference type="ARBA" id="ARBA00023596"/>
    </source>
</evidence>
<keyword evidence="6" id="KW-0067">ATP-binding</keyword>
<protein>
    <recommendedName>
        <fullName evidence="1">non-specific serine/threonine protein kinase</fullName>
        <ecNumber evidence="1">2.7.11.1</ecNumber>
    </recommendedName>
</protein>
<feature type="region of interest" description="Disordered" evidence="8">
    <location>
        <begin position="51"/>
        <end position="617"/>
    </location>
</feature>
<reference evidence="10" key="1">
    <citation type="submission" date="2024-02" db="EMBL/GenBank/DDBJ databases">
        <authorList>
            <consortium name="ELIXIR-Norway"/>
            <consortium name="Elixir Norway"/>
        </authorList>
    </citation>
    <scope>NUCLEOTIDE SEQUENCE</scope>
</reference>
<dbReference type="InterPro" id="IPR050494">
    <property type="entry name" value="Ser_Thr_dual-spec_kinase"/>
</dbReference>
<feature type="domain" description="Protein kinase" evidence="9">
    <location>
        <begin position="769"/>
        <end position="1086"/>
    </location>
</feature>
<name>A0ABP0TF66_9BRYO</name>
<dbReference type="CDD" id="cd14135">
    <property type="entry name" value="STKc_PRP4"/>
    <property type="match status" value="1"/>
</dbReference>
<dbReference type="InterPro" id="IPR008271">
    <property type="entry name" value="Ser/Thr_kinase_AS"/>
</dbReference>
<evidence type="ECO:0000256" key="2">
    <source>
        <dbReference type="ARBA" id="ARBA00022527"/>
    </source>
</evidence>
<feature type="compositionally biased region" description="Basic and acidic residues" evidence="8">
    <location>
        <begin position="269"/>
        <end position="306"/>
    </location>
</feature>
<proteinExistence type="inferred from homology"/>
<dbReference type="EC" id="2.7.11.1" evidence="1"/>
<dbReference type="Pfam" id="PF00069">
    <property type="entry name" value="Pkinase"/>
    <property type="match status" value="1"/>
</dbReference>
<evidence type="ECO:0000256" key="4">
    <source>
        <dbReference type="ARBA" id="ARBA00022741"/>
    </source>
</evidence>
<keyword evidence="2" id="KW-0723">Serine/threonine-protein kinase</keyword>
<dbReference type="PANTHER" id="PTHR24058">
    <property type="entry name" value="DUAL SPECIFICITY PROTEIN KINASE"/>
    <property type="match status" value="1"/>
</dbReference>
<feature type="compositionally biased region" description="Low complexity" evidence="8">
    <location>
        <begin position="130"/>
        <end position="141"/>
    </location>
</feature>
<evidence type="ECO:0000313" key="10">
    <source>
        <dbReference type="EMBL" id="CAK9194855.1"/>
    </source>
</evidence>
<feature type="compositionally biased region" description="Basic and acidic residues" evidence="8">
    <location>
        <begin position="51"/>
        <end position="73"/>
    </location>
</feature>
<dbReference type="PANTHER" id="PTHR24058:SF103">
    <property type="entry name" value="SERINE_THREONINE-PROTEIN KINASE PRP4 HOMOLOG"/>
    <property type="match status" value="1"/>
</dbReference>
<evidence type="ECO:0000256" key="6">
    <source>
        <dbReference type="ARBA" id="ARBA00022840"/>
    </source>
</evidence>
<feature type="compositionally biased region" description="Basic residues" evidence="8">
    <location>
        <begin position="168"/>
        <end position="184"/>
    </location>
</feature>
<evidence type="ECO:0000259" key="9">
    <source>
        <dbReference type="PROSITE" id="PS50011"/>
    </source>
</evidence>
<dbReference type="InterPro" id="IPR011009">
    <property type="entry name" value="Kinase-like_dom_sf"/>
</dbReference>
<feature type="compositionally biased region" description="Basic residues" evidence="8">
    <location>
        <begin position="193"/>
        <end position="244"/>
    </location>
</feature>
<feature type="compositionally biased region" description="Basic and acidic residues" evidence="8">
    <location>
        <begin position="374"/>
        <end position="403"/>
    </location>
</feature>
<organism evidence="10 11">
    <name type="scientific">Sphagnum troendelagicum</name>
    <dbReference type="NCBI Taxonomy" id="128251"/>
    <lineage>
        <taxon>Eukaryota</taxon>
        <taxon>Viridiplantae</taxon>
        <taxon>Streptophyta</taxon>
        <taxon>Embryophyta</taxon>
        <taxon>Bryophyta</taxon>
        <taxon>Sphagnophytina</taxon>
        <taxon>Sphagnopsida</taxon>
        <taxon>Sphagnales</taxon>
        <taxon>Sphagnaceae</taxon>
        <taxon>Sphagnum</taxon>
    </lineage>
</organism>
<dbReference type="Proteomes" id="UP001497512">
    <property type="component" value="Chromosome 10"/>
</dbReference>
<feature type="compositionally biased region" description="Basic and acidic residues" evidence="8">
    <location>
        <begin position="410"/>
        <end position="454"/>
    </location>
</feature>
<dbReference type="Gene3D" id="1.10.510.10">
    <property type="entry name" value="Transferase(Phosphotransferase) domain 1"/>
    <property type="match status" value="1"/>
</dbReference>
<feature type="compositionally biased region" description="Basic and acidic residues" evidence="8">
    <location>
        <begin position="555"/>
        <end position="587"/>
    </location>
</feature>
<accession>A0ABP0TF66</accession>
<dbReference type="InterPro" id="IPR044092">
    <property type="entry name" value="STKc_PRP4"/>
</dbReference>
<dbReference type="SMART" id="SM00220">
    <property type="entry name" value="S_TKc"/>
    <property type="match status" value="1"/>
</dbReference>
<feature type="compositionally biased region" description="Basic and acidic residues" evidence="8">
    <location>
        <begin position="313"/>
        <end position="352"/>
    </location>
</feature>
<keyword evidence="11" id="KW-1185">Reference proteome</keyword>
<comment type="similarity">
    <text evidence="7">Belongs to the protein kinase superfamily. CMGC Ser/Thr protein kinase family.</text>
</comment>
<dbReference type="PROSITE" id="PS50011">
    <property type="entry name" value="PROTEIN_KINASE_DOM"/>
    <property type="match status" value="1"/>
</dbReference>
<evidence type="ECO:0000256" key="5">
    <source>
        <dbReference type="ARBA" id="ARBA00022777"/>
    </source>
</evidence>
<feature type="compositionally biased region" description="Basic residues" evidence="8">
    <location>
        <begin position="104"/>
        <end position="115"/>
    </location>
</feature>
<dbReference type="SUPFAM" id="SSF56112">
    <property type="entry name" value="Protein kinase-like (PK-like)"/>
    <property type="match status" value="1"/>
</dbReference>
<keyword evidence="4" id="KW-0547">Nucleotide-binding</keyword>